<accession>A0A382H6X4</accession>
<dbReference type="PANTHER" id="PTHR43020:SF2">
    <property type="entry name" value="MITOCHONDRIAL TRNA METHYLTHIOTRANSFERASE CDK5RAP1"/>
    <property type="match status" value="1"/>
</dbReference>
<feature type="domain" description="TRAM" evidence="1">
    <location>
        <begin position="43"/>
        <end position="107"/>
    </location>
</feature>
<dbReference type="InterPro" id="IPR002792">
    <property type="entry name" value="TRAM_dom"/>
</dbReference>
<gene>
    <name evidence="2" type="ORF">METZ01_LOCUS235806</name>
</gene>
<dbReference type="GO" id="GO:0051539">
    <property type="term" value="F:4 iron, 4 sulfur cluster binding"/>
    <property type="evidence" value="ECO:0007669"/>
    <property type="project" value="TreeGrafter"/>
</dbReference>
<dbReference type="EMBL" id="UINC01059486">
    <property type="protein sequence ID" value="SVB82952.1"/>
    <property type="molecule type" value="Genomic_DNA"/>
</dbReference>
<dbReference type="PROSITE" id="PS50926">
    <property type="entry name" value="TRAM"/>
    <property type="match status" value="1"/>
</dbReference>
<proteinExistence type="predicted"/>
<name>A0A382H6X4_9ZZZZ</name>
<dbReference type="GO" id="GO:0005829">
    <property type="term" value="C:cytosol"/>
    <property type="evidence" value="ECO:0007669"/>
    <property type="project" value="TreeGrafter"/>
</dbReference>
<dbReference type="Pfam" id="PF01938">
    <property type="entry name" value="TRAM"/>
    <property type="match status" value="1"/>
</dbReference>
<dbReference type="PANTHER" id="PTHR43020">
    <property type="entry name" value="CDK5 REGULATORY SUBUNIT-ASSOCIATED PROTEIN 1"/>
    <property type="match status" value="1"/>
</dbReference>
<dbReference type="AlphaFoldDB" id="A0A382H6X4"/>
<feature type="non-terminal residue" evidence="2">
    <location>
        <position position="1"/>
    </location>
</feature>
<sequence>VFSPRPGTEAAERTHEFVDHAVCVERFERLHRVLRRSSARRHEARIGRTEEILVEGPSKREPDKVTGRTRQNKLVHLPCSDGLRTGAYAEVRITGAGSHYLYGELLEITAAPRHRRRIPVASA</sequence>
<organism evidence="2">
    <name type="scientific">marine metagenome</name>
    <dbReference type="NCBI Taxonomy" id="408172"/>
    <lineage>
        <taxon>unclassified sequences</taxon>
        <taxon>metagenomes</taxon>
        <taxon>ecological metagenomes</taxon>
    </lineage>
</organism>
<reference evidence="2" key="1">
    <citation type="submission" date="2018-05" db="EMBL/GenBank/DDBJ databases">
        <authorList>
            <person name="Lanie J.A."/>
            <person name="Ng W.-L."/>
            <person name="Kazmierczak K.M."/>
            <person name="Andrzejewski T.M."/>
            <person name="Davidsen T.M."/>
            <person name="Wayne K.J."/>
            <person name="Tettelin H."/>
            <person name="Glass J.I."/>
            <person name="Rusch D."/>
            <person name="Podicherti R."/>
            <person name="Tsui H.-C.T."/>
            <person name="Winkler M.E."/>
        </authorList>
    </citation>
    <scope>NUCLEOTIDE SEQUENCE</scope>
</reference>
<evidence type="ECO:0000313" key="2">
    <source>
        <dbReference type="EMBL" id="SVB82952.1"/>
    </source>
</evidence>
<evidence type="ECO:0000259" key="1">
    <source>
        <dbReference type="PROSITE" id="PS50926"/>
    </source>
</evidence>
<protein>
    <recommendedName>
        <fullName evidence="1">TRAM domain-containing protein</fullName>
    </recommendedName>
</protein>
<dbReference type="GO" id="GO:0035597">
    <property type="term" value="F:tRNA-2-methylthio-N(6)-dimethylallyladenosine(37) synthase activity"/>
    <property type="evidence" value="ECO:0007669"/>
    <property type="project" value="TreeGrafter"/>
</dbReference>